<protein>
    <submittedName>
        <fullName evidence="1">Uncharacterized protein</fullName>
    </submittedName>
</protein>
<dbReference type="Proteomes" id="UP000318681">
    <property type="component" value="Unassembled WGS sequence"/>
</dbReference>
<dbReference type="AlphaFoldDB" id="A0A558QZV2"/>
<name>A0A558QZV2_9SPHN</name>
<organism evidence="1 2">
    <name type="scientific">Alterirhizorhabdus solaris</name>
    <dbReference type="NCBI Taxonomy" id="2529389"/>
    <lineage>
        <taxon>Bacteria</taxon>
        <taxon>Pseudomonadati</taxon>
        <taxon>Pseudomonadota</taxon>
        <taxon>Alphaproteobacteria</taxon>
        <taxon>Sphingomonadales</taxon>
        <taxon>Rhizorhabdaceae</taxon>
        <taxon>Alterirhizorhabdus</taxon>
    </lineage>
</organism>
<dbReference type="OrthoDB" id="5198049at2"/>
<keyword evidence="2" id="KW-1185">Reference proteome</keyword>
<dbReference type="EMBL" id="VNIM01000060">
    <property type="protein sequence ID" value="TVV72627.1"/>
    <property type="molecule type" value="Genomic_DNA"/>
</dbReference>
<evidence type="ECO:0000313" key="1">
    <source>
        <dbReference type="EMBL" id="TVV72627.1"/>
    </source>
</evidence>
<proteinExistence type="predicted"/>
<evidence type="ECO:0000313" key="2">
    <source>
        <dbReference type="Proteomes" id="UP000318681"/>
    </source>
</evidence>
<sequence>MADGENGVLRKVYFFKFEHFSEFKERLSGSFQRIENLPFEDQGRYQYDPITNSRLCVFPDRLDFPIRMRFGRTRLGSLPDVESGGKLQTLELQEDEGLIDVCHIVFFEDGYVAAEWNWEGPRLAKLGRYLFEKGHNLPTAPVFYPLFERDIVEVIAGLDSIRVLEVDVPPDAAQLLKEADDNLAAAVEASETVWKRLCTVGRM</sequence>
<gene>
    <name evidence="1" type="ORF">FOY91_13960</name>
</gene>
<dbReference type="RefSeq" id="WP_145153123.1">
    <property type="nucleotide sequence ID" value="NZ_VNIM01000060.1"/>
</dbReference>
<accession>A0A558QZV2</accession>
<comment type="caution">
    <text evidence="1">The sequence shown here is derived from an EMBL/GenBank/DDBJ whole genome shotgun (WGS) entry which is preliminary data.</text>
</comment>
<reference evidence="1 2" key="1">
    <citation type="submission" date="2019-07" db="EMBL/GenBank/DDBJ databases">
        <title>Sphingomonas solaris sp. nov., isolated from a solar panel from Boston, Massachusetts.</title>
        <authorList>
            <person name="Tanner K."/>
            <person name="Pascual J."/>
            <person name="Mancuso C."/>
            <person name="Pereto J."/>
            <person name="Khalil A."/>
            <person name="Vilanova C."/>
        </authorList>
    </citation>
    <scope>NUCLEOTIDE SEQUENCE [LARGE SCALE GENOMIC DNA]</scope>
    <source>
        <strain evidence="1 2">R4DWN</strain>
    </source>
</reference>